<organism evidence="10 11">
    <name type="scientific">Microbulbifer yueqingensis</name>
    <dbReference type="NCBI Taxonomy" id="658219"/>
    <lineage>
        <taxon>Bacteria</taxon>
        <taxon>Pseudomonadati</taxon>
        <taxon>Pseudomonadota</taxon>
        <taxon>Gammaproteobacteria</taxon>
        <taxon>Cellvibrionales</taxon>
        <taxon>Microbulbiferaceae</taxon>
        <taxon>Microbulbifer</taxon>
    </lineage>
</organism>
<dbReference type="GO" id="GO:0005886">
    <property type="term" value="C:plasma membrane"/>
    <property type="evidence" value="ECO:0007669"/>
    <property type="project" value="UniProtKB-SubCell"/>
</dbReference>
<keyword evidence="11" id="KW-1185">Reference proteome</keyword>
<feature type="transmembrane region" description="Helical" evidence="9">
    <location>
        <begin position="220"/>
        <end position="245"/>
    </location>
</feature>
<accession>A0A1G8VT88</accession>
<keyword evidence="4" id="KW-1003">Cell membrane</keyword>
<feature type="region of interest" description="Disordered" evidence="8">
    <location>
        <begin position="353"/>
        <end position="375"/>
    </location>
</feature>
<evidence type="ECO:0000313" key="11">
    <source>
        <dbReference type="Proteomes" id="UP000199305"/>
    </source>
</evidence>
<evidence type="ECO:0000256" key="7">
    <source>
        <dbReference type="ARBA" id="ARBA00023136"/>
    </source>
</evidence>
<dbReference type="STRING" id="658219.SAMN05216212_0713"/>
<evidence type="ECO:0000256" key="9">
    <source>
        <dbReference type="SAM" id="Phobius"/>
    </source>
</evidence>
<proteinExistence type="inferred from homology"/>
<evidence type="ECO:0000256" key="5">
    <source>
        <dbReference type="ARBA" id="ARBA00022692"/>
    </source>
</evidence>
<comment type="similarity">
    <text evidence="2">Belongs to the autoinducer-2 exporter (AI-2E) (TC 2.A.86) family.</text>
</comment>
<reference evidence="11" key="1">
    <citation type="submission" date="2016-10" db="EMBL/GenBank/DDBJ databases">
        <authorList>
            <person name="Varghese N."/>
            <person name="Submissions S."/>
        </authorList>
    </citation>
    <scope>NUCLEOTIDE SEQUENCE [LARGE SCALE GENOMIC DNA]</scope>
    <source>
        <strain evidence="11">CGMCC 1.10658</strain>
    </source>
</reference>
<name>A0A1G8VT88_9GAMM</name>
<dbReference type="PANTHER" id="PTHR21716">
    <property type="entry name" value="TRANSMEMBRANE PROTEIN"/>
    <property type="match status" value="1"/>
</dbReference>
<protein>
    <submittedName>
        <fullName evidence="10">Putative permease</fullName>
    </submittedName>
</protein>
<evidence type="ECO:0000256" key="3">
    <source>
        <dbReference type="ARBA" id="ARBA00022448"/>
    </source>
</evidence>
<evidence type="ECO:0000256" key="8">
    <source>
        <dbReference type="SAM" id="MobiDB-lite"/>
    </source>
</evidence>
<feature type="transmembrane region" description="Helical" evidence="9">
    <location>
        <begin position="158"/>
        <end position="177"/>
    </location>
</feature>
<gene>
    <name evidence="10" type="ORF">SAMN05216212_0713</name>
</gene>
<feature type="transmembrane region" description="Helical" evidence="9">
    <location>
        <begin position="68"/>
        <end position="93"/>
    </location>
</feature>
<dbReference type="OrthoDB" id="5562213at2"/>
<keyword evidence="7 9" id="KW-0472">Membrane</keyword>
<dbReference type="InterPro" id="IPR002549">
    <property type="entry name" value="AI-2E-like"/>
</dbReference>
<evidence type="ECO:0000256" key="4">
    <source>
        <dbReference type="ARBA" id="ARBA00022475"/>
    </source>
</evidence>
<keyword evidence="3" id="KW-0813">Transport</keyword>
<dbReference type="AlphaFoldDB" id="A0A1G8VT88"/>
<keyword evidence="6 9" id="KW-1133">Transmembrane helix</keyword>
<evidence type="ECO:0000256" key="6">
    <source>
        <dbReference type="ARBA" id="ARBA00022989"/>
    </source>
</evidence>
<feature type="transmembrane region" description="Helical" evidence="9">
    <location>
        <begin position="251"/>
        <end position="272"/>
    </location>
</feature>
<dbReference type="PANTHER" id="PTHR21716:SF53">
    <property type="entry name" value="PERMEASE PERM-RELATED"/>
    <property type="match status" value="1"/>
</dbReference>
<comment type="subcellular location">
    <subcellularLocation>
        <location evidence="1">Cell membrane</location>
        <topology evidence="1">Multi-pass membrane protein</topology>
    </subcellularLocation>
</comment>
<sequence>MLTIVRNWVNRYFSQEEVVLLVLLLVGALVVMATLGEVLAPVMAALIIAFLMQGMVERLKAAGAPHWAAVTIACMVLVSIIAALCFIVLPIIWRQLVRLFAELPNMVEQGQQLLLLLPERFPTLVSAAQIQEIFSTLGSELGTIGQTLLTFSLANLPILAGILVYAVVVPILVFFFLKDSDRLINWCASFLPSHRPMLRQIWYEMNDQVANYVRGKVIEIGIVAVVSYIAFLFLGVNYALLLAVAVGLSVLIPYIGAAVVTIPVAVIGLFQWGWSSEFLYLMLAYGVIQLLDGNVLVPLLFSEAVNLHPVAIILAVLVFGGIWGFWGVFFAIPLATLAKAIMNAWPTTEHQAEWQARDEAQAEEDESREKADTAE</sequence>
<evidence type="ECO:0000313" key="10">
    <source>
        <dbReference type="EMBL" id="SDJ69037.1"/>
    </source>
</evidence>
<feature type="transmembrane region" description="Helical" evidence="9">
    <location>
        <begin position="307"/>
        <end position="332"/>
    </location>
</feature>
<evidence type="ECO:0000256" key="2">
    <source>
        <dbReference type="ARBA" id="ARBA00009773"/>
    </source>
</evidence>
<dbReference type="Pfam" id="PF01594">
    <property type="entry name" value="AI-2E_transport"/>
    <property type="match status" value="1"/>
</dbReference>
<feature type="transmembrane region" description="Helical" evidence="9">
    <location>
        <begin position="279"/>
        <end position="301"/>
    </location>
</feature>
<keyword evidence="5 9" id="KW-0812">Transmembrane</keyword>
<dbReference type="EMBL" id="FNFH01000001">
    <property type="protein sequence ID" value="SDJ69037.1"/>
    <property type="molecule type" value="Genomic_DNA"/>
</dbReference>
<dbReference type="Proteomes" id="UP000199305">
    <property type="component" value="Unassembled WGS sequence"/>
</dbReference>
<dbReference type="GO" id="GO:0055085">
    <property type="term" value="P:transmembrane transport"/>
    <property type="evidence" value="ECO:0007669"/>
    <property type="project" value="TreeGrafter"/>
</dbReference>
<feature type="transmembrane region" description="Helical" evidence="9">
    <location>
        <begin position="12"/>
        <end position="32"/>
    </location>
</feature>
<evidence type="ECO:0000256" key="1">
    <source>
        <dbReference type="ARBA" id="ARBA00004651"/>
    </source>
</evidence>
<dbReference type="RefSeq" id="WP_091508220.1">
    <property type="nucleotide sequence ID" value="NZ_FNFH01000001.1"/>
</dbReference>